<comment type="caution">
    <text evidence="1">The sequence shown here is derived from an EMBL/GenBank/DDBJ whole genome shotgun (WGS) entry which is preliminary data.</text>
</comment>
<keyword evidence="2" id="KW-1185">Reference proteome</keyword>
<proteinExistence type="predicted"/>
<organism evidence="1 2">
    <name type="scientific">Trichonephila clavata</name>
    <name type="common">Joro spider</name>
    <name type="synonym">Nephila clavata</name>
    <dbReference type="NCBI Taxonomy" id="2740835"/>
    <lineage>
        <taxon>Eukaryota</taxon>
        <taxon>Metazoa</taxon>
        <taxon>Ecdysozoa</taxon>
        <taxon>Arthropoda</taxon>
        <taxon>Chelicerata</taxon>
        <taxon>Arachnida</taxon>
        <taxon>Araneae</taxon>
        <taxon>Araneomorphae</taxon>
        <taxon>Entelegynae</taxon>
        <taxon>Araneoidea</taxon>
        <taxon>Nephilidae</taxon>
        <taxon>Trichonephila</taxon>
    </lineage>
</organism>
<sequence length="77" mass="8941">MPPPRDQKQSDLRICKMSRIPIDDEKYLNELSCASAKPQSLKAKFEGIFGSKDVGNNHDIWKKKNSCMTYGEKKYFR</sequence>
<dbReference type="Proteomes" id="UP000887116">
    <property type="component" value="Unassembled WGS sequence"/>
</dbReference>
<dbReference type="AlphaFoldDB" id="A0A8X6FCJ9"/>
<gene>
    <name evidence="1" type="ORF">TNCT_41151</name>
</gene>
<name>A0A8X6FCJ9_TRICU</name>
<evidence type="ECO:0000313" key="2">
    <source>
        <dbReference type="Proteomes" id="UP000887116"/>
    </source>
</evidence>
<dbReference type="EMBL" id="BMAO01001915">
    <property type="protein sequence ID" value="GFQ76900.1"/>
    <property type="molecule type" value="Genomic_DNA"/>
</dbReference>
<evidence type="ECO:0000313" key="1">
    <source>
        <dbReference type="EMBL" id="GFQ76900.1"/>
    </source>
</evidence>
<reference evidence="1" key="1">
    <citation type="submission" date="2020-07" db="EMBL/GenBank/DDBJ databases">
        <title>Multicomponent nature underlies the extraordinary mechanical properties of spider dragline silk.</title>
        <authorList>
            <person name="Kono N."/>
            <person name="Nakamura H."/>
            <person name="Mori M."/>
            <person name="Yoshida Y."/>
            <person name="Ohtoshi R."/>
            <person name="Malay A.D."/>
            <person name="Moran D.A.P."/>
            <person name="Tomita M."/>
            <person name="Numata K."/>
            <person name="Arakawa K."/>
        </authorList>
    </citation>
    <scope>NUCLEOTIDE SEQUENCE</scope>
</reference>
<accession>A0A8X6FCJ9</accession>
<protein>
    <submittedName>
        <fullName evidence="1">Uncharacterized protein</fullName>
    </submittedName>
</protein>